<comment type="caution">
    <text evidence="1">The sequence shown here is derived from an EMBL/GenBank/DDBJ whole genome shotgun (WGS) entry which is preliminary data.</text>
</comment>
<protein>
    <submittedName>
        <fullName evidence="1">Uncharacterized protein</fullName>
    </submittedName>
</protein>
<gene>
    <name evidence="1" type="ORF">BaRGS_00026762</name>
</gene>
<reference evidence="1 2" key="1">
    <citation type="journal article" date="2023" name="Sci. Data">
        <title>Genome assembly of the Korean intertidal mud-creeper Batillaria attramentaria.</title>
        <authorList>
            <person name="Patra A.K."/>
            <person name="Ho P.T."/>
            <person name="Jun S."/>
            <person name="Lee S.J."/>
            <person name="Kim Y."/>
            <person name="Won Y.J."/>
        </authorList>
    </citation>
    <scope>NUCLEOTIDE SEQUENCE [LARGE SCALE GENOMIC DNA]</scope>
    <source>
        <strain evidence="1">Wonlab-2016</strain>
    </source>
</reference>
<feature type="non-terminal residue" evidence="1">
    <location>
        <position position="1"/>
    </location>
</feature>
<evidence type="ECO:0000313" key="1">
    <source>
        <dbReference type="EMBL" id="KAK7481959.1"/>
    </source>
</evidence>
<dbReference type="Proteomes" id="UP001519460">
    <property type="component" value="Unassembled WGS sequence"/>
</dbReference>
<proteinExistence type="predicted"/>
<evidence type="ECO:0000313" key="2">
    <source>
        <dbReference type="Proteomes" id="UP001519460"/>
    </source>
</evidence>
<sequence>NGFTVLCIPPLSRAAEHCMESARERVERPAGKLKSILVLRLNMAASQHRG</sequence>
<organism evidence="1 2">
    <name type="scientific">Batillaria attramentaria</name>
    <dbReference type="NCBI Taxonomy" id="370345"/>
    <lineage>
        <taxon>Eukaryota</taxon>
        <taxon>Metazoa</taxon>
        <taxon>Spiralia</taxon>
        <taxon>Lophotrochozoa</taxon>
        <taxon>Mollusca</taxon>
        <taxon>Gastropoda</taxon>
        <taxon>Caenogastropoda</taxon>
        <taxon>Sorbeoconcha</taxon>
        <taxon>Cerithioidea</taxon>
        <taxon>Batillariidae</taxon>
        <taxon>Batillaria</taxon>
    </lineage>
</organism>
<name>A0ABD0K3Y4_9CAEN</name>
<keyword evidence="2" id="KW-1185">Reference proteome</keyword>
<dbReference type="EMBL" id="JACVVK020000253">
    <property type="protein sequence ID" value="KAK7481959.1"/>
    <property type="molecule type" value="Genomic_DNA"/>
</dbReference>
<dbReference type="AlphaFoldDB" id="A0ABD0K3Y4"/>
<accession>A0ABD0K3Y4</accession>